<protein>
    <submittedName>
        <fullName evidence="5">Glycosyltransferase family 4 protein</fullName>
    </submittedName>
    <submittedName>
        <fullName evidence="4">Putative glycosyltransferase</fullName>
    </submittedName>
</protein>
<feature type="domain" description="Glycosyltransferase subfamily 4-like N-terminal" evidence="2">
    <location>
        <begin position="13"/>
        <end position="167"/>
    </location>
</feature>
<accession>A0A0A8J8F1</accession>
<dbReference type="Gene3D" id="3.40.50.2000">
    <property type="entry name" value="Glycogen Phosphorylase B"/>
    <property type="match status" value="2"/>
</dbReference>
<dbReference type="PATRIC" id="fig|562.7439.peg.2797"/>
<evidence type="ECO:0000313" key="5">
    <source>
        <dbReference type="EMBL" id="HAJ0836394.1"/>
    </source>
</evidence>
<name>A0A0A8J8F1_ECOLX</name>
<evidence type="ECO:0000313" key="4">
    <source>
        <dbReference type="EMBL" id="BAQ01615.1"/>
    </source>
</evidence>
<evidence type="ECO:0000313" key="3">
    <source>
        <dbReference type="EMBL" id="BAQ01353.1"/>
    </source>
</evidence>
<dbReference type="PANTHER" id="PTHR12526">
    <property type="entry name" value="GLYCOSYLTRANSFERASE"/>
    <property type="match status" value="1"/>
</dbReference>
<dbReference type="EMBL" id="AB812039">
    <property type="protein sequence ID" value="BAQ01353.1"/>
    <property type="molecule type" value="Genomic_DNA"/>
</dbReference>
<dbReference type="InterPro" id="IPR001296">
    <property type="entry name" value="Glyco_trans_1"/>
</dbReference>
<dbReference type="BioCyc" id="MetaCyc:MONOMER-21575"/>
<dbReference type="KEGG" id="ag:AAV80749"/>
<evidence type="ECO:0000259" key="2">
    <source>
        <dbReference type="Pfam" id="PF13439"/>
    </source>
</evidence>
<dbReference type="AlphaFoldDB" id="A0A0A8J8F1"/>
<dbReference type="SUPFAM" id="SSF53756">
    <property type="entry name" value="UDP-Glycosyltransferase/glycogen phosphorylase"/>
    <property type="match status" value="1"/>
</dbReference>
<reference evidence="5" key="3">
    <citation type="submission" date="2019-09" db="EMBL/GenBank/DDBJ databases">
        <authorList>
            <consortium name="NCBI Pathogen Detection Project"/>
        </authorList>
    </citation>
    <scope>NUCLEOTIDE SEQUENCE</scope>
    <source>
        <strain evidence="5">EC00618</strain>
    </source>
</reference>
<feature type="domain" description="Glycosyl transferase family 1" evidence="1">
    <location>
        <begin position="179"/>
        <end position="318"/>
    </location>
</feature>
<dbReference type="Pfam" id="PF00534">
    <property type="entry name" value="Glycos_transf_1"/>
    <property type="match status" value="1"/>
</dbReference>
<evidence type="ECO:0000259" key="1">
    <source>
        <dbReference type="Pfam" id="PF00534"/>
    </source>
</evidence>
<dbReference type="EMBL" id="AB812054">
    <property type="protein sequence ID" value="BAQ01615.1"/>
    <property type="molecule type" value="Genomic_DNA"/>
</dbReference>
<dbReference type="CDD" id="cd03808">
    <property type="entry name" value="GT4_CapM-like"/>
    <property type="match status" value="1"/>
</dbReference>
<gene>
    <name evidence="5" type="ORF">HL563_22165</name>
</gene>
<dbReference type="RefSeq" id="WP_000799972.1">
    <property type="nucleotide sequence ID" value="NZ_AP021935.1"/>
</dbReference>
<proteinExistence type="predicted"/>
<dbReference type="SMR" id="A0A0A8J8F1"/>
<organism evidence="4">
    <name type="scientific">Escherichia coli</name>
    <dbReference type="NCBI Taxonomy" id="562"/>
    <lineage>
        <taxon>Bacteria</taxon>
        <taxon>Pseudomonadati</taxon>
        <taxon>Pseudomonadota</taxon>
        <taxon>Gammaproteobacteria</taxon>
        <taxon>Enterobacterales</taxon>
        <taxon>Enterobacteriaceae</taxon>
        <taxon>Escherichia</taxon>
    </lineage>
</organism>
<reference evidence="4" key="1">
    <citation type="journal article" date="2014" name="DNA Res.">
        <title>A complete view of the genetic diversity of the Escherichia coli O-antigen biosynthesis gene cluster.</title>
        <authorList>
            <person name="Iguchi A."/>
            <person name="Iyoda S."/>
            <person name="Kikuchi T."/>
            <person name="Ogura Y."/>
            <person name="Katsura K."/>
            <person name="Ohnishi M."/>
            <person name="Hayashi T."/>
            <person name="Thomson N.R."/>
        </authorList>
    </citation>
    <scope>NUCLEOTIDE SEQUENCE</scope>
    <source>
        <strain evidence="4">4932-53</strain>
        <strain evidence="3">H77</strain>
    </source>
</reference>
<reference evidence="5" key="2">
    <citation type="journal article" date="2018" name="Genome Biol.">
        <title>SKESA: strategic k-mer extension for scrupulous assemblies.</title>
        <authorList>
            <person name="Souvorov A."/>
            <person name="Agarwala R."/>
            <person name="Lipman D.J."/>
        </authorList>
    </citation>
    <scope>NUCLEOTIDE SEQUENCE [LARGE SCALE GENOMIC DNA]</scope>
    <source>
        <strain evidence="5">EC00618</strain>
    </source>
</reference>
<dbReference type="InterPro" id="IPR028098">
    <property type="entry name" value="Glyco_trans_4-like_N"/>
</dbReference>
<dbReference type="GO" id="GO:0016757">
    <property type="term" value="F:glycosyltransferase activity"/>
    <property type="evidence" value="ECO:0007669"/>
    <property type="project" value="InterPro"/>
</dbReference>
<dbReference type="GO" id="GO:1901135">
    <property type="term" value="P:carbohydrate derivative metabolic process"/>
    <property type="evidence" value="ECO:0007669"/>
    <property type="project" value="UniProtKB-ARBA"/>
</dbReference>
<keyword evidence="4" id="KW-0808">Transferase</keyword>
<dbReference type="Pfam" id="PF13439">
    <property type="entry name" value="Glyco_transf_4"/>
    <property type="match status" value="1"/>
</dbReference>
<dbReference type="EMBL" id="DABGYN010000051">
    <property type="protein sequence ID" value="HAJ0836394.1"/>
    <property type="molecule type" value="Genomic_DNA"/>
</dbReference>
<sequence length="338" mass="38148">MKNVGFIVTKSEIGGAQTWVNEISNLIKEECNIFLITSEEGWLTHKDVFAGVFVIPGIKKYFDFLTLFKLRKILKENNISTLIASSANAGVYARLVRLLVDFKCIYVSHGWSCLYNGGRLKSIFCIVEKYLSLLTDVIWCVSKSDEKKAIENIGIKEPKIITVSNSVPQMPRCNNKQLQYKVLFVGRLTHPKRPELLANVISKKPQYSLHIVGGGERLESLKKQFSECENIHFLGEVNNFYNYHEYDLFSLISDSEGLPMSGLEAHTAAIPLLLSDVGGCFELIEGNGLLVENTEDDIGYKLDKIFDDYENYREQAIRASGKFVIENYASAYKSIILG</sequence>